<dbReference type="OrthoDB" id="241340at2759"/>
<proteinExistence type="predicted"/>
<comment type="caution">
    <text evidence="1">The sequence shown here is derived from an EMBL/GenBank/DDBJ whole genome shotgun (WGS) entry which is preliminary data.</text>
</comment>
<accession>A0A9X0A655</accession>
<sequence>MASERSNEKSDGIAEATQEIDGSMQVMEELLKHSGADILELLLRKLSTASLNLSRWTAALLSLILLMNCEVRDDSSAETSLFVKKGWGRLVSDLIEAQWLCVEFLLEESQGYSDNRGRELGDRLEPFLEGLPDAALEALSLGSGLAVLPVIKCVRLLTPRMLLTDESLCSQALESVWWTFQDRQKGDHAWFWGTLKEMAQVFFNPCLLVLSEDHPVTAIVRKYWGELLALGEDRPGILNHVIEPCCKFLGQPKPFKSSCSNQ</sequence>
<dbReference type="PANTHER" id="PTHR12029">
    <property type="entry name" value="RNA METHYLTRANSFERASE"/>
    <property type="match status" value="1"/>
</dbReference>
<dbReference type="PANTHER" id="PTHR12029:SF11">
    <property type="entry name" value="METHYLTRANSFERASE TARBP1-RELATED"/>
    <property type="match status" value="1"/>
</dbReference>
<dbReference type="AlphaFoldDB" id="A0A9X0A655"/>
<reference evidence="1" key="1">
    <citation type="submission" date="2023-01" db="EMBL/GenBank/DDBJ databases">
        <title>Genome assembly of the deep-sea coral Lophelia pertusa.</title>
        <authorList>
            <person name="Herrera S."/>
            <person name="Cordes E."/>
        </authorList>
    </citation>
    <scope>NUCLEOTIDE SEQUENCE</scope>
    <source>
        <strain evidence="1">USNM1676648</strain>
        <tissue evidence="1">Polyp</tissue>
    </source>
</reference>
<dbReference type="Proteomes" id="UP001163046">
    <property type="component" value="Unassembled WGS sequence"/>
</dbReference>
<protein>
    <submittedName>
        <fullName evidence="1">Tar (HIV-1) RNA binding protein 1</fullName>
        <ecNumber evidence="1">2.1.1.34</ecNumber>
    </submittedName>
</protein>
<keyword evidence="2" id="KW-1185">Reference proteome</keyword>
<keyword evidence="1" id="KW-0489">Methyltransferase</keyword>
<dbReference type="InterPro" id="IPR045330">
    <property type="entry name" value="TRM3/TARBP1"/>
</dbReference>
<organism evidence="1 2">
    <name type="scientific">Desmophyllum pertusum</name>
    <dbReference type="NCBI Taxonomy" id="174260"/>
    <lineage>
        <taxon>Eukaryota</taxon>
        <taxon>Metazoa</taxon>
        <taxon>Cnidaria</taxon>
        <taxon>Anthozoa</taxon>
        <taxon>Hexacorallia</taxon>
        <taxon>Scleractinia</taxon>
        <taxon>Caryophylliina</taxon>
        <taxon>Caryophylliidae</taxon>
        <taxon>Desmophyllum</taxon>
    </lineage>
</organism>
<dbReference type="GO" id="GO:0141100">
    <property type="term" value="F:tRNA (guanine(18)-2'-O)-methyltransferase activity"/>
    <property type="evidence" value="ECO:0007669"/>
    <property type="project" value="UniProtKB-EC"/>
</dbReference>
<dbReference type="GO" id="GO:0030488">
    <property type="term" value="P:tRNA methylation"/>
    <property type="evidence" value="ECO:0007669"/>
    <property type="project" value="TreeGrafter"/>
</dbReference>
<evidence type="ECO:0000313" key="2">
    <source>
        <dbReference type="Proteomes" id="UP001163046"/>
    </source>
</evidence>
<dbReference type="EC" id="2.1.1.34" evidence="1"/>
<evidence type="ECO:0000313" key="1">
    <source>
        <dbReference type="EMBL" id="KAJ7394067.1"/>
    </source>
</evidence>
<keyword evidence="1" id="KW-0808">Transferase</keyword>
<name>A0A9X0A655_9CNID</name>
<dbReference type="EMBL" id="MU825397">
    <property type="protein sequence ID" value="KAJ7394067.1"/>
    <property type="molecule type" value="Genomic_DNA"/>
</dbReference>
<gene>
    <name evidence="1" type="primary">TARBP1_3</name>
    <name evidence="1" type="ORF">OS493_003741</name>
</gene>